<keyword evidence="6" id="KW-0997">Cell inner membrane</keyword>
<dbReference type="Pfam" id="PF03280">
    <property type="entry name" value="Lipase_chap"/>
    <property type="match status" value="1"/>
</dbReference>
<keyword evidence="11" id="KW-0472">Membrane</keyword>
<evidence type="ECO:0000256" key="2">
    <source>
        <dbReference type="ARBA" id="ARBA00004383"/>
    </source>
</evidence>
<evidence type="ECO:0000313" key="17">
    <source>
        <dbReference type="EMBL" id="TKV69696.1"/>
    </source>
</evidence>
<evidence type="ECO:0000256" key="6">
    <source>
        <dbReference type="ARBA" id="ARBA00022519"/>
    </source>
</evidence>
<dbReference type="GO" id="GO:0051082">
    <property type="term" value="F:unfolded protein binding"/>
    <property type="evidence" value="ECO:0007669"/>
    <property type="project" value="InterPro"/>
</dbReference>
<dbReference type="EMBL" id="SZYH01000001">
    <property type="protein sequence ID" value="TKV69696.1"/>
    <property type="molecule type" value="Genomic_DNA"/>
</dbReference>
<evidence type="ECO:0000256" key="3">
    <source>
        <dbReference type="ARBA" id="ARBA00010358"/>
    </source>
</evidence>
<sequence>MVALFAGTIIFLSDEPTTAVDTAVAVDAGSSAEQTESPGQESEAPSKLVGNARVPVPDGLPASLEGTSLPGGWAKTDSNGSLVPTPQLRQLFEYYLAALGEETLPQLVARIEQALARLEEPARSEAMATLGNYLDYKLALGDLEVTYGNATSLDANEMQQRMAEIRALRRTWMDAQTADAFFASDEAVDQFQIEQLRIRTDESLSDGEREQALERAEQALPAPIREARRETRKFTDYQKARSQFADDPEALRAWREERFGDEAARQLEKVEAEQRAWDNKWQSYSSALRELDGLGLAGPEREAAVDSLRDEYFEGAEKLRAEALDSIR</sequence>
<evidence type="ECO:0000256" key="16">
    <source>
        <dbReference type="SAM" id="MobiDB-lite"/>
    </source>
</evidence>
<comment type="similarity">
    <text evidence="3">Belongs to the lipase chaperone family.</text>
</comment>
<keyword evidence="12" id="KW-0143">Chaperone</keyword>
<evidence type="ECO:0000256" key="13">
    <source>
        <dbReference type="ARBA" id="ARBA00030948"/>
    </source>
</evidence>
<evidence type="ECO:0000256" key="12">
    <source>
        <dbReference type="ARBA" id="ARBA00023186"/>
    </source>
</evidence>
<accession>A0A4U6RAN2</accession>
<comment type="function">
    <text evidence="1">May be involved in the folding of the extracellular lipase during its passage through the periplasm.</text>
</comment>
<gene>
    <name evidence="17" type="ORF">FDP08_10930</name>
</gene>
<evidence type="ECO:0000256" key="5">
    <source>
        <dbReference type="ARBA" id="ARBA00022475"/>
    </source>
</evidence>
<evidence type="ECO:0000256" key="10">
    <source>
        <dbReference type="ARBA" id="ARBA00023098"/>
    </source>
</evidence>
<dbReference type="GO" id="GO:0016042">
    <property type="term" value="P:lipid catabolic process"/>
    <property type="evidence" value="ECO:0007669"/>
    <property type="project" value="UniProtKB-KW"/>
</dbReference>
<name>A0A4U6RAN2_9GAMM</name>
<evidence type="ECO:0000256" key="7">
    <source>
        <dbReference type="ARBA" id="ARBA00022692"/>
    </source>
</evidence>
<feature type="compositionally biased region" description="Polar residues" evidence="16">
    <location>
        <begin position="31"/>
        <end position="40"/>
    </location>
</feature>
<evidence type="ECO:0000256" key="4">
    <source>
        <dbReference type="ARBA" id="ARBA00019692"/>
    </source>
</evidence>
<keyword evidence="7" id="KW-0812">Transmembrane</keyword>
<evidence type="ECO:0000256" key="11">
    <source>
        <dbReference type="ARBA" id="ARBA00023136"/>
    </source>
</evidence>
<keyword evidence="5" id="KW-1003">Cell membrane</keyword>
<dbReference type="InterPro" id="IPR004961">
    <property type="entry name" value="Lipase_chaperone"/>
</dbReference>
<comment type="caution">
    <text evidence="17">The sequence shown here is derived from an EMBL/GenBank/DDBJ whole genome shotgun (WGS) entry which is preliminary data.</text>
</comment>
<proteinExistence type="inferred from homology"/>
<protein>
    <recommendedName>
        <fullName evidence="4">Lipase chaperone</fullName>
    </recommendedName>
    <alternativeName>
        <fullName evidence="15">Lipase foldase</fullName>
    </alternativeName>
    <alternativeName>
        <fullName evidence="13">Lipase helper protein</fullName>
    </alternativeName>
    <alternativeName>
        <fullName evidence="14">Lipase modulator</fullName>
    </alternativeName>
</protein>
<evidence type="ECO:0000256" key="9">
    <source>
        <dbReference type="ARBA" id="ARBA00022989"/>
    </source>
</evidence>
<evidence type="ECO:0000256" key="14">
    <source>
        <dbReference type="ARBA" id="ARBA00031542"/>
    </source>
</evidence>
<evidence type="ECO:0000256" key="1">
    <source>
        <dbReference type="ARBA" id="ARBA00003280"/>
    </source>
</evidence>
<dbReference type="SUPFAM" id="SSF158855">
    <property type="entry name" value="Lipase chaperone-like"/>
    <property type="match status" value="1"/>
</dbReference>
<feature type="region of interest" description="Disordered" evidence="16">
    <location>
        <begin position="29"/>
        <end position="80"/>
    </location>
</feature>
<evidence type="ECO:0000256" key="15">
    <source>
        <dbReference type="ARBA" id="ARBA00033028"/>
    </source>
</evidence>
<keyword evidence="9" id="KW-1133">Transmembrane helix</keyword>
<dbReference type="OrthoDB" id="7025807at2"/>
<reference evidence="17 18" key="1">
    <citation type="submission" date="2019-05" db="EMBL/GenBank/DDBJ databases">
        <title>Marinobacter panjinensis sp. nov., a moderately halophilic bacterium isolated from sea tidal flat environment.</title>
        <authorList>
            <person name="Yang W."/>
            <person name="An M."/>
            <person name="He W."/>
            <person name="Luo X."/>
            <person name="Zhu L."/>
            <person name="Chen G."/>
            <person name="Zhang Y."/>
            <person name="Wang Y."/>
        </authorList>
    </citation>
    <scope>NUCLEOTIDE SEQUENCE [LARGE SCALE GENOMIC DNA]</scope>
    <source>
        <strain evidence="17 18">PJ-16</strain>
    </source>
</reference>
<evidence type="ECO:0000256" key="8">
    <source>
        <dbReference type="ARBA" id="ARBA00022963"/>
    </source>
</evidence>
<organism evidence="17 18">
    <name type="scientific">Marinobacter panjinensis</name>
    <dbReference type="NCBI Taxonomy" id="2576384"/>
    <lineage>
        <taxon>Bacteria</taxon>
        <taxon>Pseudomonadati</taxon>
        <taxon>Pseudomonadota</taxon>
        <taxon>Gammaproteobacteria</taxon>
        <taxon>Pseudomonadales</taxon>
        <taxon>Marinobacteraceae</taxon>
        <taxon>Marinobacter</taxon>
    </lineage>
</organism>
<keyword evidence="8" id="KW-0442">Lipid degradation</keyword>
<keyword evidence="18" id="KW-1185">Reference proteome</keyword>
<dbReference type="AlphaFoldDB" id="A0A4U6RAN2"/>
<dbReference type="GO" id="GO:0006457">
    <property type="term" value="P:protein folding"/>
    <property type="evidence" value="ECO:0007669"/>
    <property type="project" value="InterPro"/>
</dbReference>
<dbReference type="GO" id="GO:0005886">
    <property type="term" value="C:plasma membrane"/>
    <property type="evidence" value="ECO:0007669"/>
    <property type="project" value="UniProtKB-SubCell"/>
</dbReference>
<dbReference type="Proteomes" id="UP000308488">
    <property type="component" value="Unassembled WGS sequence"/>
</dbReference>
<keyword evidence="10" id="KW-0443">Lipid metabolism</keyword>
<comment type="subcellular location">
    <subcellularLocation>
        <location evidence="2">Cell inner membrane</location>
        <topology evidence="2">Single-pass membrane protein</topology>
        <orientation evidence="2">Periplasmic side</orientation>
    </subcellularLocation>
</comment>
<evidence type="ECO:0000313" key="18">
    <source>
        <dbReference type="Proteomes" id="UP000308488"/>
    </source>
</evidence>